<keyword evidence="3" id="KW-1185">Reference proteome</keyword>
<comment type="caution">
    <text evidence="2">The sequence shown here is derived from an EMBL/GenBank/DDBJ whole genome shotgun (WGS) entry which is preliminary data.</text>
</comment>
<keyword evidence="1" id="KW-1133">Transmembrane helix</keyword>
<sequence>MDNPNCSNLRIIKIIRDGYAPAPRIYYMISESIFFGMLFSSLDKLGTDDKADRKIKRFRLFQAVFLSTDLVLILAMIIYRISATFKHVPTYDYADEFCTAFTVYNMTRFGLTLPKLFKNSQGEHFSTSTTISPLTSRGSPIPLTPITPAEVMRRLKGYDYPDSDEYNKMIDFQFENGAYFDKDRDLKNEI</sequence>
<accession>A0A9N9CKC9</accession>
<evidence type="ECO:0000256" key="1">
    <source>
        <dbReference type="SAM" id="Phobius"/>
    </source>
</evidence>
<evidence type="ECO:0000313" key="3">
    <source>
        <dbReference type="Proteomes" id="UP000789831"/>
    </source>
</evidence>
<feature type="transmembrane region" description="Helical" evidence="1">
    <location>
        <begin position="63"/>
        <end position="81"/>
    </location>
</feature>
<keyword evidence="1" id="KW-0472">Membrane</keyword>
<organism evidence="2 3">
    <name type="scientific">Ambispora gerdemannii</name>
    <dbReference type="NCBI Taxonomy" id="144530"/>
    <lineage>
        <taxon>Eukaryota</taxon>
        <taxon>Fungi</taxon>
        <taxon>Fungi incertae sedis</taxon>
        <taxon>Mucoromycota</taxon>
        <taxon>Glomeromycotina</taxon>
        <taxon>Glomeromycetes</taxon>
        <taxon>Archaeosporales</taxon>
        <taxon>Ambisporaceae</taxon>
        <taxon>Ambispora</taxon>
    </lineage>
</organism>
<dbReference type="AlphaFoldDB" id="A0A9N9CKC9"/>
<dbReference type="Proteomes" id="UP000789831">
    <property type="component" value="Unassembled WGS sequence"/>
</dbReference>
<evidence type="ECO:0000313" key="2">
    <source>
        <dbReference type="EMBL" id="CAG8604521.1"/>
    </source>
</evidence>
<reference evidence="2" key="1">
    <citation type="submission" date="2021-06" db="EMBL/GenBank/DDBJ databases">
        <authorList>
            <person name="Kallberg Y."/>
            <person name="Tangrot J."/>
            <person name="Rosling A."/>
        </authorList>
    </citation>
    <scope>NUCLEOTIDE SEQUENCE</scope>
    <source>
        <strain evidence="2">MT106</strain>
    </source>
</reference>
<keyword evidence="1" id="KW-0812">Transmembrane</keyword>
<gene>
    <name evidence="2" type="ORF">AGERDE_LOCUS9270</name>
</gene>
<dbReference type="OrthoDB" id="2334596at2759"/>
<proteinExistence type="predicted"/>
<protein>
    <submittedName>
        <fullName evidence="2">7259_t:CDS:1</fullName>
    </submittedName>
</protein>
<dbReference type="EMBL" id="CAJVPL010002249">
    <property type="protein sequence ID" value="CAG8604521.1"/>
    <property type="molecule type" value="Genomic_DNA"/>
</dbReference>
<name>A0A9N9CKC9_9GLOM</name>